<dbReference type="Proteomes" id="UP000727962">
    <property type="component" value="Unassembled WGS sequence"/>
</dbReference>
<dbReference type="AlphaFoldDB" id="A0A931PTJ8"/>
<name>A0A931PTJ8_FIMGI</name>
<comment type="caution">
    <text evidence="1">The sequence shown here is derived from an EMBL/GenBank/DDBJ whole genome shotgun (WGS) entry which is preliminary data.</text>
</comment>
<accession>A0A931PTJ8</accession>
<gene>
    <name evidence="1" type="ORF">HYR64_05315</name>
</gene>
<evidence type="ECO:0000313" key="1">
    <source>
        <dbReference type="EMBL" id="MBI1756508.1"/>
    </source>
</evidence>
<reference evidence="1" key="1">
    <citation type="submission" date="2020-07" db="EMBL/GenBank/DDBJ databases">
        <title>Huge and variable diversity of episymbiotic CPR bacteria and DPANN archaea in groundwater ecosystems.</title>
        <authorList>
            <person name="He C.Y."/>
            <person name="Keren R."/>
            <person name="Whittaker M."/>
            <person name="Farag I.F."/>
            <person name="Doudna J."/>
            <person name="Cate J.H.D."/>
            <person name="Banfield J.F."/>
        </authorList>
    </citation>
    <scope>NUCLEOTIDE SEQUENCE</scope>
    <source>
        <strain evidence="1">NC_groundwater_17_Pr7_B-0.1um_64_12</strain>
    </source>
</reference>
<evidence type="ECO:0000313" key="2">
    <source>
        <dbReference type="Proteomes" id="UP000727962"/>
    </source>
</evidence>
<sequence length="194" mass="21383">MNRSAAGRFLEVLKAAMAAEKPIAIYTNEADPTEYDVAMIEGLSREYLVYRSISPKGDDDGRRVVLLEALLRVDLGSGYLEKMRLLNQYHSSVYDGALPPAPENVDPQAVLTSAKEDGKVVSVIDRMGYGPTGFVRQVARDYVEIERLDPNGVPDGSVVILLDLIDRVCVAGREEQAVAFLNRYHVGLKKLIDS</sequence>
<dbReference type="EMBL" id="JACOSL010000032">
    <property type="protein sequence ID" value="MBI1756508.1"/>
    <property type="molecule type" value="Genomic_DNA"/>
</dbReference>
<protein>
    <submittedName>
        <fullName evidence="1">Uncharacterized protein</fullName>
    </submittedName>
</protein>
<proteinExistence type="predicted"/>
<organism evidence="1 2">
    <name type="scientific">Fimbriimonas ginsengisoli</name>
    <dbReference type="NCBI Taxonomy" id="1005039"/>
    <lineage>
        <taxon>Bacteria</taxon>
        <taxon>Bacillati</taxon>
        <taxon>Armatimonadota</taxon>
        <taxon>Fimbriimonadia</taxon>
        <taxon>Fimbriimonadales</taxon>
        <taxon>Fimbriimonadaceae</taxon>
        <taxon>Fimbriimonas</taxon>
    </lineage>
</organism>